<feature type="transmembrane region" description="Helical" evidence="3">
    <location>
        <begin position="12"/>
        <end position="33"/>
    </location>
</feature>
<keyword evidence="1" id="KW-0378">Hydrolase</keyword>
<dbReference type="SUPFAM" id="SSF63817">
    <property type="entry name" value="Sortase"/>
    <property type="match status" value="1"/>
</dbReference>
<keyword evidence="3" id="KW-0472">Membrane</keyword>
<reference evidence="4" key="1">
    <citation type="submission" date="2024-02" db="EMBL/GenBank/DDBJ databases">
        <title>Tomenella chthoni gen. nov. sp. nov., a member of the family Jonesiaceae isolated from bat guano.</title>
        <authorList>
            <person name="Miller S.L."/>
            <person name="King J."/>
            <person name="Sankaranarayanan K."/>
            <person name="Lawson P.A."/>
        </authorList>
    </citation>
    <scope>NUCLEOTIDE SEQUENCE</scope>
    <source>
        <strain evidence="4">BS-20</strain>
    </source>
</reference>
<dbReference type="InterPro" id="IPR042003">
    <property type="entry name" value="Sortase_E"/>
</dbReference>
<dbReference type="GO" id="GO:0016787">
    <property type="term" value="F:hydrolase activity"/>
    <property type="evidence" value="ECO:0007669"/>
    <property type="project" value="UniProtKB-KW"/>
</dbReference>
<dbReference type="InterPro" id="IPR053465">
    <property type="entry name" value="Sortase_Class_E"/>
</dbReference>
<keyword evidence="3" id="KW-0812">Transmembrane</keyword>
<evidence type="ECO:0000256" key="1">
    <source>
        <dbReference type="ARBA" id="ARBA00022801"/>
    </source>
</evidence>
<dbReference type="Pfam" id="PF04203">
    <property type="entry name" value="Sortase"/>
    <property type="match status" value="1"/>
</dbReference>
<name>A0AAU7DU49_9MICO</name>
<dbReference type="EMBL" id="CP146203">
    <property type="protein sequence ID" value="XBH21484.1"/>
    <property type="molecule type" value="Genomic_DNA"/>
</dbReference>
<dbReference type="CDD" id="cd05830">
    <property type="entry name" value="Sortase_E"/>
    <property type="match status" value="1"/>
</dbReference>
<feature type="active site" description="Acyl-thioester intermediate" evidence="2">
    <location>
        <position position="205"/>
    </location>
</feature>
<organism evidence="4">
    <name type="scientific">Jonesiaceae bacterium BS-20</name>
    <dbReference type="NCBI Taxonomy" id="3120821"/>
    <lineage>
        <taxon>Bacteria</taxon>
        <taxon>Bacillati</taxon>
        <taxon>Actinomycetota</taxon>
        <taxon>Actinomycetes</taxon>
        <taxon>Micrococcales</taxon>
        <taxon>Jonesiaceae</taxon>
    </lineage>
</organism>
<feature type="active site" description="Proton donor/acceptor" evidence="2">
    <location>
        <position position="137"/>
    </location>
</feature>
<dbReference type="Gene3D" id="2.40.260.10">
    <property type="entry name" value="Sortase"/>
    <property type="match status" value="1"/>
</dbReference>
<dbReference type="InterPro" id="IPR005754">
    <property type="entry name" value="Sortase"/>
</dbReference>
<proteinExistence type="predicted"/>
<dbReference type="NCBIfam" id="NF033747">
    <property type="entry name" value="class_E_sortase"/>
    <property type="match status" value="1"/>
</dbReference>
<sequence>MASRAGRVVTGILGLLGELMITAGLLIAGYLAWDVWWDSNASAAIAVEAVEEFKETLVAAPRQKAELITDRPPPEMEPAAEGETMGILIVPKWYDKTMNQMPIKEGTTPYVLDRAAAGHYKDTALPGEVGNFSVAGHRRTHGNSFRFINELEAGDQIIVSTDTTWLVYEVTDYEIVLPSAIEVVAPVPGKPDEVPVDRYLTMTTCHSPQTGEWGNSHRWVTHSKFIGWMDRADGMPEQVLEDPEVK</sequence>
<dbReference type="AlphaFoldDB" id="A0AAU7DU49"/>
<keyword evidence="3" id="KW-1133">Transmembrane helix</keyword>
<accession>A0AAU7DU49</accession>
<evidence type="ECO:0000256" key="3">
    <source>
        <dbReference type="SAM" id="Phobius"/>
    </source>
</evidence>
<protein>
    <submittedName>
        <fullName evidence="4">Class E sortase</fullName>
    </submittedName>
</protein>
<evidence type="ECO:0000256" key="2">
    <source>
        <dbReference type="PIRSR" id="PIRSR605754-1"/>
    </source>
</evidence>
<dbReference type="InterPro" id="IPR023365">
    <property type="entry name" value="Sortase_dom-sf"/>
</dbReference>
<dbReference type="NCBIfam" id="TIGR01076">
    <property type="entry name" value="sortase_fam"/>
    <property type="match status" value="1"/>
</dbReference>
<evidence type="ECO:0000313" key="4">
    <source>
        <dbReference type="EMBL" id="XBH21484.1"/>
    </source>
</evidence>
<gene>
    <name evidence="4" type="ORF">V5R04_14940</name>
</gene>